<comment type="similarity">
    <text evidence="2">Belongs to the TspO/BZRP family.</text>
</comment>
<evidence type="ECO:0000256" key="5">
    <source>
        <dbReference type="ARBA" id="ARBA00023136"/>
    </source>
</evidence>
<evidence type="ECO:0000313" key="7">
    <source>
        <dbReference type="EMBL" id="SMG18555.1"/>
    </source>
</evidence>
<keyword evidence="5 6" id="KW-0472">Membrane</keyword>
<dbReference type="CDD" id="cd15904">
    <property type="entry name" value="TSPO_MBR"/>
    <property type="match status" value="1"/>
</dbReference>
<evidence type="ECO:0000313" key="8">
    <source>
        <dbReference type="Proteomes" id="UP000193309"/>
    </source>
</evidence>
<dbReference type="GO" id="GO:0016020">
    <property type="term" value="C:membrane"/>
    <property type="evidence" value="ECO:0007669"/>
    <property type="project" value="UniProtKB-SubCell"/>
</dbReference>
<organism evidence="7 8">
    <name type="scientific">Corynebacterium pollutisoli</name>
    <dbReference type="NCBI Taxonomy" id="1610489"/>
    <lineage>
        <taxon>Bacteria</taxon>
        <taxon>Bacillati</taxon>
        <taxon>Actinomycetota</taxon>
        <taxon>Actinomycetes</taxon>
        <taxon>Mycobacteriales</taxon>
        <taxon>Corynebacteriaceae</taxon>
        <taxon>Corynebacterium</taxon>
    </lineage>
</organism>
<comment type="subcellular location">
    <subcellularLocation>
        <location evidence="1">Membrane</location>
        <topology evidence="1">Multi-pass membrane protein</topology>
    </subcellularLocation>
</comment>
<dbReference type="InterPro" id="IPR004307">
    <property type="entry name" value="TspO_MBR"/>
</dbReference>
<evidence type="ECO:0000256" key="6">
    <source>
        <dbReference type="SAM" id="Phobius"/>
    </source>
</evidence>
<dbReference type="InterPro" id="IPR038330">
    <property type="entry name" value="TspO/MBR-related_sf"/>
</dbReference>
<dbReference type="AlphaFoldDB" id="A0A1X7ITR1"/>
<accession>A0A1X7ITR1</accession>
<evidence type="ECO:0000256" key="3">
    <source>
        <dbReference type="ARBA" id="ARBA00022692"/>
    </source>
</evidence>
<dbReference type="GO" id="GO:0033013">
    <property type="term" value="P:tetrapyrrole metabolic process"/>
    <property type="evidence" value="ECO:0007669"/>
    <property type="project" value="UniProtKB-ARBA"/>
</dbReference>
<keyword evidence="3 6" id="KW-0812">Transmembrane</keyword>
<dbReference type="Proteomes" id="UP000193309">
    <property type="component" value="Unassembled WGS sequence"/>
</dbReference>
<evidence type="ECO:0000256" key="2">
    <source>
        <dbReference type="ARBA" id="ARBA00007524"/>
    </source>
</evidence>
<evidence type="ECO:0000256" key="1">
    <source>
        <dbReference type="ARBA" id="ARBA00004141"/>
    </source>
</evidence>
<feature type="transmembrane region" description="Helical" evidence="6">
    <location>
        <begin position="137"/>
        <end position="160"/>
    </location>
</feature>
<keyword evidence="8" id="KW-1185">Reference proteome</keyword>
<dbReference type="FunFam" id="1.20.1260.100:FF:000001">
    <property type="entry name" value="translocator protein 2"/>
    <property type="match status" value="1"/>
</dbReference>
<dbReference type="Gene3D" id="1.20.1260.100">
    <property type="entry name" value="TspO/MBR protein"/>
    <property type="match status" value="1"/>
</dbReference>
<evidence type="ECO:0000256" key="4">
    <source>
        <dbReference type="ARBA" id="ARBA00022989"/>
    </source>
</evidence>
<sequence length="162" mass="17550">MTTQDRSRIIGATTVGVIGNAVLGSAATDTTSRWYRRLRKPSFQPPGWVFPVAWTALYADMAAVVGQSLADLQEQGRNAEYEDLKKALAANVALNAGWSLLFFRGRQPGLATIEAAALAASSADLTRRSMAVNRGRGAWLVPYAAWTAFATVLTGTIWYLNR</sequence>
<dbReference type="EMBL" id="FXAR01000002">
    <property type="protein sequence ID" value="SMG18555.1"/>
    <property type="molecule type" value="Genomic_DNA"/>
</dbReference>
<gene>
    <name evidence="7" type="ORF">SAMN06295981_0970</name>
</gene>
<dbReference type="OrthoDB" id="9774199at2"/>
<dbReference type="Pfam" id="PF03073">
    <property type="entry name" value="TspO_MBR"/>
    <property type="match status" value="1"/>
</dbReference>
<proteinExistence type="inferred from homology"/>
<dbReference type="RefSeq" id="WP_085549102.1">
    <property type="nucleotide sequence ID" value="NZ_FXAR01000002.1"/>
</dbReference>
<reference evidence="8" key="1">
    <citation type="submission" date="2017-04" db="EMBL/GenBank/DDBJ databases">
        <authorList>
            <person name="Varghese N."/>
            <person name="Submissions S."/>
        </authorList>
    </citation>
    <scope>NUCLEOTIDE SEQUENCE [LARGE SCALE GENOMIC DNA]</scope>
    <source>
        <strain evidence="8">VDS</strain>
    </source>
</reference>
<dbReference type="STRING" id="1610489.SAMN06295981_0970"/>
<keyword evidence="4 6" id="KW-1133">Transmembrane helix</keyword>
<dbReference type="PIRSF" id="PIRSF005859">
    <property type="entry name" value="PBR"/>
    <property type="match status" value="1"/>
</dbReference>
<dbReference type="PANTHER" id="PTHR10057">
    <property type="entry name" value="PERIPHERAL-TYPE BENZODIAZEPINE RECEPTOR"/>
    <property type="match status" value="1"/>
</dbReference>
<dbReference type="PANTHER" id="PTHR10057:SF0">
    <property type="entry name" value="TRANSLOCATOR PROTEIN"/>
    <property type="match status" value="1"/>
</dbReference>
<protein>
    <submittedName>
        <fullName evidence="7">TspO and MBR related proteins</fullName>
    </submittedName>
</protein>
<name>A0A1X7ITR1_9CORY</name>